<evidence type="ECO:0000256" key="4">
    <source>
        <dbReference type="ARBA" id="ARBA00022857"/>
    </source>
</evidence>
<dbReference type="GO" id="GO:0010181">
    <property type="term" value="F:FMN binding"/>
    <property type="evidence" value="ECO:0007669"/>
    <property type="project" value="InterPro"/>
</dbReference>
<name>A0A8H7EPV7_9FUNG</name>
<feature type="domain" description="NADH:flavin oxidoreductase/NADH oxidase N-terminal" evidence="6">
    <location>
        <begin position="25"/>
        <end position="366"/>
    </location>
</feature>
<dbReference type="Gene3D" id="3.20.20.70">
    <property type="entry name" value="Aldolase class I"/>
    <property type="match status" value="1"/>
</dbReference>
<dbReference type="InterPro" id="IPR044152">
    <property type="entry name" value="YqjM-like"/>
</dbReference>
<accession>A0A8H7EPV7</accession>
<dbReference type="AlphaFoldDB" id="A0A8H7EPV7"/>
<keyword evidence="8" id="KW-1185">Reference proteome</keyword>
<dbReference type="PANTHER" id="PTHR43303:SF4">
    <property type="entry name" value="NADPH DEHYDROGENASE C23G7.10C-RELATED"/>
    <property type="match status" value="1"/>
</dbReference>
<evidence type="ECO:0000256" key="5">
    <source>
        <dbReference type="ARBA" id="ARBA00023002"/>
    </source>
</evidence>
<comment type="caution">
    <text evidence="7">The sequence shown here is derived from an EMBL/GenBank/DDBJ whole genome shotgun (WGS) entry which is preliminary data.</text>
</comment>
<keyword evidence="3" id="KW-0288">FMN</keyword>
<dbReference type="InterPro" id="IPR001155">
    <property type="entry name" value="OxRdtase_FMN_N"/>
</dbReference>
<dbReference type="OrthoDB" id="72788at2759"/>
<gene>
    <name evidence="7" type="ORF">EC973_000715</name>
</gene>
<evidence type="ECO:0000256" key="3">
    <source>
        <dbReference type="ARBA" id="ARBA00022643"/>
    </source>
</evidence>
<evidence type="ECO:0000256" key="1">
    <source>
        <dbReference type="ARBA" id="ARBA00001917"/>
    </source>
</evidence>
<dbReference type="CDD" id="cd02932">
    <property type="entry name" value="OYE_YqiM_FMN"/>
    <property type="match status" value="1"/>
</dbReference>
<keyword evidence="5" id="KW-0560">Oxidoreductase</keyword>
<dbReference type="Proteomes" id="UP000605846">
    <property type="component" value="Unassembled WGS sequence"/>
</dbReference>
<sequence length="404" mass="44250">MATPLQASNNKVPAGTALGKTDRLLFTPKTIKSITFHNRVVVSPMCMYSAENGFPNDFHLAHYTSFAFKGAGLVFFEATAVEPRGRISPHDLGIWSDDHIDAFRRVADSIKAQGSVPGIQIAHAGRKASSSSPFSEQNYRLLSSVEGGWSEDVWGPSDLAFDEAHAKPHAMTVPEIEGLVQKFADAAVRADKAGIEVLEIHGAHGYLIHSFLSGNSNKRTDEYGGSVENRLRFALEIARAVRAVWPSHKPLFFRVSATDYRNYEPLGGDPEGWDVNQTIALAKELKQIGVDLIDCSSGGNLPNVKYPVKPLYQVPFAAAVKREADIDTGAVGIITEPKDAELILKDSQADLIFIAREFLRDSSWVLLAGQELGVDIKWPNQYSRAKRVLRSDPGQKEAKVTTIP</sequence>
<evidence type="ECO:0000256" key="2">
    <source>
        <dbReference type="ARBA" id="ARBA00022630"/>
    </source>
</evidence>
<keyword evidence="2" id="KW-0285">Flavoprotein</keyword>
<evidence type="ECO:0000259" key="6">
    <source>
        <dbReference type="Pfam" id="PF00724"/>
    </source>
</evidence>
<proteinExistence type="predicted"/>
<dbReference type="InterPro" id="IPR013785">
    <property type="entry name" value="Aldolase_TIM"/>
</dbReference>
<organism evidence="7 8">
    <name type="scientific">Apophysomyces ossiformis</name>
    <dbReference type="NCBI Taxonomy" id="679940"/>
    <lineage>
        <taxon>Eukaryota</taxon>
        <taxon>Fungi</taxon>
        <taxon>Fungi incertae sedis</taxon>
        <taxon>Mucoromycota</taxon>
        <taxon>Mucoromycotina</taxon>
        <taxon>Mucoromycetes</taxon>
        <taxon>Mucorales</taxon>
        <taxon>Mucorineae</taxon>
        <taxon>Mucoraceae</taxon>
        <taxon>Apophysomyces</taxon>
    </lineage>
</organism>
<dbReference type="PANTHER" id="PTHR43303">
    <property type="entry name" value="NADPH DEHYDROGENASE C23G7.10C-RELATED"/>
    <property type="match status" value="1"/>
</dbReference>
<dbReference type="Pfam" id="PF00724">
    <property type="entry name" value="Oxidored_FMN"/>
    <property type="match status" value="1"/>
</dbReference>
<evidence type="ECO:0000313" key="7">
    <source>
        <dbReference type="EMBL" id="KAF7724830.1"/>
    </source>
</evidence>
<protein>
    <recommendedName>
        <fullName evidence="6">NADH:flavin oxidoreductase/NADH oxidase N-terminal domain-containing protein</fullName>
    </recommendedName>
</protein>
<dbReference type="GO" id="GO:0050661">
    <property type="term" value="F:NADP binding"/>
    <property type="evidence" value="ECO:0007669"/>
    <property type="project" value="InterPro"/>
</dbReference>
<dbReference type="EMBL" id="JABAYA010000110">
    <property type="protein sequence ID" value="KAF7724830.1"/>
    <property type="molecule type" value="Genomic_DNA"/>
</dbReference>
<keyword evidence="4" id="KW-0521">NADP</keyword>
<reference evidence="7" key="1">
    <citation type="submission" date="2020-01" db="EMBL/GenBank/DDBJ databases">
        <title>Genome Sequencing of Three Apophysomyces-Like Fungal Strains Confirms a Novel Fungal Genus in the Mucoromycota with divergent Burkholderia-like Endosymbiotic Bacteria.</title>
        <authorList>
            <person name="Stajich J.E."/>
            <person name="Macias A.M."/>
            <person name="Carter-House D."/>
            <person name="Lovett B."/>
            <person name="Kasson L.R."/>
            <person name="Berry K."/>
            <person name="Grigoriev I."/>
            <person name="Chang Y."/>
            <person name="Spatafora J."/>
            <person name="Kasson M.T."/>
        </authorList>
    </citation>
    <scope>NUCLEOTIDE SEQUENCE</scope>
    <source>
        <strain evidence="7">NRRL A-21654</strain>
    </source>
</reference>
<dbReference type="SUPFAM" id="SSF51395">
    <property type="entry name" value="FMN-linked oxidoreductases"/>
    <property type="match status" value="1"/>
</dbReference>
<dbReference type="GO" id="GO:0003959">
    <property type="term" value="F:NADPH dehydrogenase activity"/>
    <property type="evidence" value="ECO:0007669"/>
    <property type="project" value="InterPro"/>
</dbReference>
<comment type="cofactor">
    <cofactor evidence="1">
        <name>FMN</name>
        <dbReference type="ChEBI" id="CHEBI:58210"/>
    </cofactor>
</comment>
<evidence type="ECO:0000313" key="8">
    <source>
        <dbReference type="Proteomes" id="UP000605846"/>
    </source>
</evidence>